<reference evidence="3" key="2">
    <citation type="submission" date="2015-01" db="EMBL/GenBank/DDBJ databases">
        <title>Draft genome sequence of potential hydrocarbon metabolising strain of Rhodococcus rhodochrous.</title>
        <authorList>
            <person name="Aggarwal R.K."/>
            <person name="Dawar C."/>
        </authorList>
    </citation>
    <scope>NUCLEOTIDE SEQUENCE [LARGE SCALE GENOMIC DNA]</scope>
    <source>
        <strain evidence="3">KG-21</strain>
    </source>
</reference>
<sequence>MQVEPRPYGRRRELVLIGLIAVLGVVTLVLVVVPGMLSA</sequence>
<evidence type="ECO:0000256" key="1">
    <source>
        <dbReference type="SAM" id="Phobius"/>
    </source>
</evidence>
<accession>A0A0M9WNC6</accession>
<dbReference type="EMBL" id="AZYO01000037">
    <property type="protein sequence ID" value="KOS55461.1"/>
    <property type="molecule type" value="Genomic_DNA"/>
</dbReference>
<keyword evidence="1" id="KW-0812">Transmembrane</keyword>
<evidence type="ECO:0000313" key="2">
    <source>
        <dbReference type="EMBL" id="KOS55461.1"/>
    </source>
</evidence>
<keyword evidence="1" id="KW-1133">Transmembrane helix</keyword>
<proteinExistence type="predicted"/>
<evidence type="ECO:0000313" key="3">
    <source>
        <dbReference type="Proteomes" id="UP000037712"/>
    </source>
</evidence>
<name>A0A0M9WNC6_RHORH</name>
<keyword evidence="1" id="KW-0472">Membrane</keyword>
<organism evidence="2 3">
    <name type="scientific">Rhodococcus rhodochrous KG-21</name>
    <dbReference type="NCBI Taxonomy" id="1441923"/>
    <lineage>
        <taxon>Bacteria</taxon>
        <taxon>Bacillati</taxon>
        <taxon>Actinomycetota</taxon>
        <taxon>Actinomycetes</taxon>
        <taxon>Mycobacteriales</taxon>
        <taxon>Nocardiaceae</taxon>
        <taxon>Rhodococcus</taxon>
    </lineage>
</organism>
<dbReference type="Proteomes" id="UP000037712">
    <property type="component" value="Unassembled WGS sequence"/>
</dbReference>
<comment type="caution">
    <text evidence="2">The sequence shown here is derived from an EMBL/GenBank/DDBJ whole genome shotgun (WGS) entry which is preliminary data.</text>
</comment>
<feature type="transmembrane region" description="Helical" evidence="1">
    <location>
        <begin position="14"/>
        <end position="37"/>
    </location>
</feature>
<protein>
    <submittedName>
        <fullName evidence="2">Membrane protein</fullName>
    </submittedName>
</protein>
<reference evidence="2 3" key="1">
    <citation type="journal article" date="2015" name="Genome Announc.">
        <title>Draft Genome Sequence of Rhodococcus rhodochrous Strain KG-21, a Soil Isolate from Oil Fields of Krishna-Godavari Basin, India.</title>
        <authorList>
            <person name="Dawar C."/>
            <person name="Aggarwal R.K."/>
        </authorList>
    </citation>
    <scope>NUCLEOTIDE SEQUENCE [LARGE SCALE GENOMIC DNA]</scope>
    <source>
        <strain evidence="2 3">KG-21</strain>
    </source>
</reference>
<gene>
    <name evidence="2" type="ORF">Z051_14850</name>
</gene>
<dbReference type="AlphaFoldDB" id="A0A0M9WNC6"/>
<dbReference type="PATRIC" id="fig|1441923.3.peg.3249"/>